<dbReference type="NCBIfam" id="NF010042">
    <property type="entry name" value="PRK13517.1-2"/>
    <property type="match status" value="1"/>
</dbReference>
<name>A0ABR9MSH8_9MICO</name>
<keyword evidence="2 5" id="KW-0547">Nucleotide-binding</keyword>
<dbReference type="GO" id="GO:0004357">
    <property type="term" value="F:glutamate-cysteine ligase activity"/>
    <property type="evidence" value="ECO:0007669"/>
    <property type="project" value="UniProtKB-EC"/>
</dbReference>
<dbReference type="NCBIfam" id="NF010044">
    <property type="entry name" value="PRK13517.1-4"/>
    <property type="match status" value="1"/>
</dbReference>
<evidence type="ECO:0000313" key="7">
    <source>
        <dbReference type="Proteomes" id="UP000625527"/>
    </source>
</evidence>
<keyword evidence="7" id="KW-1185">Reference proteome</keyword>
<evidence type="ECO:0000256" key="5">
    <source>
        <dbReference type="HAMAP-Rule" id="MF_01609"/>
    </source>
</evidence>
<sequence>MTGPAPVPFGTSRRSSIGLEWEVGLVDVGTGAMSQVAPQVIEELSPEGTDPRIKPELLRNTVEVATGVCADVGAVGTELGELLDRVAASAGRRGARVIGGAMHPLARWEDQLVTDKERYARLVDRIQVFVRQLVTWGLHVHVGVEHRDKVLALVQGMLTYAPHLQALSASSPYWGGIETGYASTRAMLFQQIPTAGLPHPFTEWHEVESYAEDMRRVGVAKEFNEIHWDVRPSPSYGTIEVRICDAPTNVTEALALAALTHCLVEHLSTELDHGRELPRLPLWYVKENKWRAARYGMDATVITSADGDQLPVADAVAKVLVELEPTAERLGCPEQLATVADIVRGGSSSQRQRAVAEASGGDLEVVVQSMLAEMEAGRPLPRYGTAA</sequence>
<protein>
    <recommendedName>
        <fullName evidence="5">Putative glutamate--cysteine ligase 2</fullName>
        <ecNumber evidence="5">6.3.2.2</ecNumber>
    </recommendedName>
    <alternativeName>
        <fullName evidence="5">Gamma-glutamylcysteine synthetase 2</fullName>
        <shortName evidence="5">GCS 2</shortName>
        <shortName evidence="5">Gamma-GCS 2</shortName>
    </alternativeName>
</protein>
<evidence type="ECO:0000256" key="1">
    <source>
        <dbReference type="ARBA" id="ARBA00022598"/>
    </source>
</evidence>
<dbReference type="SUPFAM" id="SSF55931">
    <property type="entry name" value="Glutamine synthetase/guanido kinase"/>
    <property type="match status" value="1"/>
</dbReference>
<keyword evidence="1 5" id="KW-0436">Ligase</keyword>
<proteinExistence type="inferred from homology"/>
<reference evidence="6 7" key="1">
    <citation type="submission" date="2020-10" db="EMBL/GenBank/DDBJ databases">
        <title>Myceligenerans pegani sp. nov., an endophytic actinomycete isolated from Peganum harmala L. in Xinjiang, China.</title>
        <authorList>
            <person name="Xin L."/>
        </authorList>
    </citation>
    <scope>NUCLEOTIDE SEQUENCE [LARGE SCALE GENOMIC DNA]</scope>
    <source>
        <strain evidence="6 7">TRM65318</strain>
    </source>
</reference>
<dbReference type="HAMAP" id="MF_01609">
    <property type="entry name" value="Glu_cys_ligase_2"/>
    <property type="match status" value="1"/>
</dbReference>
<organism evidence="6 7">
    <name type="scientific">Myceligenerans pegani</name>
    <dbReference type="NCBI Taxonomy" id="2776917"/>
    <lineage>
        <taxon>Bacteria</taxon>
        <taxon>Bacillati</taxon>
        <taxon>Actinomycetota</taxon>
        <taxon>Actinomycetes</taxon>
        <taxon>Micrococcales</taxon>
        <taxon>Promicromonosporaceae</taxon>
        <taxon>Myceligenerans</taxon>
    </lineage>
</organism>
<evidence type="ECO:0000256" key="2">
    <source>
        <dbReference type="ARBA" id="ARBA00022741"/>
    </source>
</evidence>
<dbReference type="InterPro" id="IPR011793">
    <property type="entry name" value="YbdK"/>
</dbReference>
<dbReference type="PANTHER" id="PTHR36510:SF1">
    <property type="entry name" value="GLUTAMATE--CYSTEINE LIGASE 2-RELATED"/>
    <property type="match status" value="1"/>
</dbReference>
<evidence type="ECO:0000256" key="4">
    <source>
        <dbReference type="ARBA" id="ARBA00048819"/>
    </source>
</evidence>
<comment type="caution">
    <text evidence="6">The sequence shown here is derived from an EMBL/GenBank/DDBJ whole genome shotgun (WGS) entry which is preliminary data.</text>
</comment>
<dbReference type="NCBIfam" id="NF010043">
    <property type="entry name" value="PRK13517.1-3"/>
    <property type="match status" value="1"/>
</dbReference>
<dbReference type="InterPro" id="IPR006336">
    <property type="entry name" value="GCS2"/>
</dbReference>
<evidence type="ECO:0000313" key="6">
    <source>
        <dbReference type="EMBL" id="MBE1874333.1"/>
    </source>
</evidence>
<dbReference type="NCBIfam" id="TIGR02050">
    <property type="entry name" value="gshA_cyan_rel"/>
    <property type="match status" value="1"/>
</dbReference>
<dbReference type="InterPro" id="IPR050141">
    <property type="entry name" value="GCL_type2/YbdK_subfam"/>
</dbReference>
<dbReference type="Proteomes" id="UP000625527">
    <property type="component" value="Unassembled WGS sequence"/>
</dbReference>
<evidence type="ECO:0000256" key="3">
    <source>
        <dbReference type="ARBA" id="ARBA00022840"/>
    </source>
</evidence>
<dbReference type="InterPro" id="IPR014746">
    <property type="entry name" value="Gln_synth/guanido_kin_cat_dom"/>
</dbReference>
<dbReference type="Gene3D" id="3.30.590.20">
    <property type="match status" value="1"/>
</dbReference>
<gene>
    <name evidence="6" type="ORF">IHE71_01225</name>
</gene>
<comment type="function">
    <text evidence="5">ATP-dependent carboxylate-amine ligase which exhibits weak glutamate--cysteine ligase activity.</text>
</comment>
<dbReference type="RefSeq" id="WP_192860908.1">
    <property type="nucleotide sequence ID" value="NZ_JADAQT010000019.1"/>
</dbReference>
<keyword evidence="3 5" id="KW-0067">ATP-binding</keyword>
<comment type="catalytic activity">
    <reaction evidence="4 5">
        <text>L-cysteine + L-glutamate + ATP = gamma-L-glutamyl-L-cysteine + ADP + phosphate + H(+)</text>
        <dbReference type="Rhea" id="RHEA:13285"/>
        <dbReference type="ChEBI" id="CHEBI:15378"/>
        <dbReference type="ChEBI" id="CHEBI:29985"/>
        <dbReference type="ChEBI" id="CHEBI:30616"/>
        <dbReference type="ChEBI" id="CHEBI:35235"/>
        <dbReference type="ChEBI" id="CHEBI:43474"/>
        <dbReference type="ChEBI" id="CHEBI:58173"/>
        <dbReference type="ChEBI" id="CHEBI:456216"/>
        <dbReference type="EC" id="6.3.2.2"/>
    </reaction>
</comment>
<dbReference type="Pfam" id="PF04107">
    <property type="entry name" value="GCS2"/>
    <property type="match status" value="1"/>
</dbReference>
<dbReference type="EMBL" id="JADAQT010000019">
    <property type="protein sequence ID" value="MBE1874333.1"/>
    <property type="molecule type" value="Genomic_DNA"/>
</dbReference>
<dbReference type="EC" id="6.3.2.2" evidence="5"/>
<comment type="similarity">
    <text evidence="5">Belongs to the glutamate--cysteine ligase type 2 family. YbdK subfamily.</text>
</comment>
<dbReference type="PANTHER" id="PTHR36510">
    <property type="entry name" value="GLUTAMATE--CYSTEINE LIGASE 2-RELATED"/>
    <property type="match status" value="1"/>
</dbReference>
<accession>A0ABR9MSH8</accession>